<evidence type="ECO:0000313" key="1">
    <source>
        <dbReference type="EMBL" id="KIL45643.1"/>
    </source>
</evidence>
<protein>
    <recommendedName>
        <fullName evidence="3">Spore germination protein GerPE</fullName>
    </recommendedName>
</protein>
<keyword evidence="2" id="KW-1185">Reference proteome</keyword>
<reference evidence="1 2" key="1">
    <citation type="submission" date="2015-01" db="EMBL/GenBank/DDBJ databases">
        <title>Genome sequencing of Jeotgalibacillus soli.</title>
        <authorList>
            <person name="Goh K.M."/>
            <person name="Chan K.-G."/>
            <person name="Yaakop A.S."/>
            <person name="Ee R."/>
            <person name="Gan H.M."/>
            <person name="Chan C.S."/>
        </authorList>
    </citation>
    <scope>NUCLEOTIDE SEQUENCE [LARGE SCALE GENOMIC DNA]</scope>
    <source>
        <strain evidence="1 2">P9</strain>
    </source>
</reference>
<organism evidence="1 2">
    <name type="scientific">Jeotgalibacillus soli</name>
    <dbReference type="NCBI Taxonomy" id="889306"/>
    <lineage>
        <taxon>Bacteria</taxon>
        <taxon>Bacillati</taxon>
        <taxon>Bacillota</taxon>
        <taxon>Bacilli</taxon>
        <taxon>Bacillales</taxon>
        <taxon>Caryophanaceae</taxon>
        <taxon>Jeotgalibacillus</taxon>
    </lineage>
</organism>
<sequence>MTSTVNHVLINTLSFSSVIQIGDSALIDSHSNIIAVHREVEVFFGQEAPFEHYSIFYRPSAAGRLTMINHLLHPTENHAETINIVGISASSVLHVGDSSHVRMVSRTKHIRQFYHTPDGFKK</sequence>
<proteinExistence type="predicted"/>
<dbReference type="Pfam" id="PF10970">
    <property type="entry name" value="GerPE"/>
    <property type="match status" value="1"/>
</dbReference>
<dbReference type="EMBL" id="JXRP01000017">
    <property type="protein sequence ID" value="KIL45643.1"/>
    <property type="molecule type" value="Genomic_DNA"/>
</dbReference>
<evidence type="ECO:0000313" key="2">
    <source>
        <dbReference type="Proteomes" id="UP000031938"/>
    </source>
</evidence>
<gene>
    <name evidence="1" type="ORF">KP78_19920</name>
</gene>
<dbReference type="RefSeq" id="WP_041088335.1">
    <property type="nucleotide sequence ID" value="NZ_JXRP01000017.1"/>
</dbReference>
<dbReference type="PATRIC" id="fig|889306.3.peg.2010"/>
<dbReference type="STRING" id="889306.KP78_19920"/>
<dbReference type="OrthoDB" id="2599887at2"/>
<evidence type="ECO:0008006" key="3">
    <source>
        <dbReference type="Google" id="ProtNLM"/>
    </source>
</evidence>
<comment type="caution">
    <text evidence="1">The sequence shown here is derived from an EMBL/GenBank/DDBJ whole genome shotgun (WGS) entry which is preliminary data.</text>
</comment>
<dbReference type="InterPro" id="IPR024496">
    <property type="entry name" value="Spore_germ_GerPE"/>
</dbReference>
<dbReference type="AlphaFoldDB" id="A0A0C2VNR2"/>
<accession>A0A0C2VNR2</accession>
<name>A0A0C2VNR2_9BACL</name>
<dbReference type="Proteomes" id="UP000031938">
    <property type="component" value="Unassembled WGS sequence"/>
</dbReference>